<dbReference type="RefSeq" id="WP_061897716.1">
    <property type="nucleotide sequence ID" value="NZ_LOBR01000073.1"/>
</dbReference>
<protein>
    <submittedName>
        <fullName evidence="1">Uncharacterized protein</fullName>
    </submittedName>
</protein>
<reference evidence="2" key="1">
    <citation type="submission" date="2015-12" db="EMBL/GenBank/DDBJ databases">
        <authorList>
            <person name="Shamseldin A."/>
            <person name="Moawad H."/>
            <person name="Abd El-Rahim W.M."/>
            <person name="Sadowsky M.J."/>
        </authorList>
    </citation>
    <scope>NUCLEOTIDE SEQUENCE [LARGE SCALE GENOMIC DNA]</scope>
    <source>
        <strain evidence="2">2538-88</strain>
    </source>
</reference>
<organism evidence="1 2">
    <name type="scientific">Vibrio cidicii</name>
    <dbReference type="NCBI Taxonomy" id="1763883"/>
    <lineage>
        <taxon>Bacteria</taxon>
        <taxon>Pseudomonadati</taxon>
        <taxon>Pseudomonadota</taxon>
        <taxon>Gammaproteobacteria</taxon>
        <taxon>Vibrionales</taxon>
        <taxon>Vibrionaceae</taxon>
        <taxon>Vibrio</taxon>
    </lineage>
</organism>
<name>A0A151KV72_9VIBR</name>
<accession>A0A151KV72</accession>
<proteinExistence type="predicted"/>
<evidence type="ECO:0000313" key="1">
    <source>
        <dbReference type="EMBL" id="KYN85021.1"/>
    </source>
</evidence>
<sequence length="288" mass="33563">MIVDIPNEKEFFQAGIDYFNMAWDSAIDIFTTIVEFSETMDDVGYLRSSQRKLESSLALVQQGVELILKGKIVEISPYLLIANKPDSWPKGCAQNDTRFAEFRTIDAQDLVKVVNSVHSEKLSPNFIQLFNSLRVKRNQVMHSVGSAETLQPIEVIEQILELSNYLIPQKSWLHLRRCYQDNQFDNYLTELNYQDKEMEAFGLGNLQMEISYLLDALSPSMVKKHFDFDKKKNRFLCANCHELRLNEAFYKLRDEELLHLKSAYWLDRANGKALCLYCREKASEYIEE</sequence>
<dbReference type="EMBL" id="LOBR01000073">
    <property type="protein sequence ID" value="KYN85021.1"/>
    <property type="molecule type" value="Genomic_DNA"/>
</dbReference>
<dbReference type="AlphaFoldDB" id="A0A151KV72"/>
<evidence type="ECO:0000313" key="2">
    <source>
        <dbReference type="Proteomes" id="UP000075346"/>
    </source>
</evidence>
<dbReference type="Proteomes" id="UP000075346">
    <property type="component" value="Unassembled WGS sequence"/>
</dbReference>
<gene>
    <name evidence="1" type="ORF">ATY37_20130</name>
</gene>
<comment type="caution">
    <text evidence="1">The sequence shown here is derived from an EMBL/GenBank/DDBJ whole genome shotgun (WGS) entry which is preliminary data.</text>
</comment>